<feature type="binding site" evidence="7">
    <location>
        <position position="304"/>
    </location>
    <ligand>
        <name>3-phosphoshikimate</name>
        <dbReference type="ChEBI" id="CHEBI:145989"/>
    </ligand>
</feature>
<keyword evidence="4 7" id="KW-0808">Transferase</keyword>
<comment type="caution">
    <text evidence="7">Lacks conserved residue(s) required for the propagation of feature annotation.</text>
</comment>
<feature type="binding site" evidence="7">
    <location>
        <position position="21"/>
    </location>
    <ligand>
        <name>3-phosphoshikimate</name>
        <dbReference type="ChEBI" id="CHEBI:145989"/>
    </ligand>
</feature>
<evidence type="ECO:0000256" key="6">
    <source>
        <dbReference type="ARBA" id="ARBA00044633"/>
    </source>
</evidence>
<dbReference type="GO" id="GO:0003866">
    <property type="term" value="F:3-phosphoshikimate 1-carboxyvinyltransferase activity"/>
    <property type="evidence" value="ECO:0007669"/>
    <property type="project" value="UniProtKB-UniRule"/>
</dbReference>
<dbReference type="GO" id="GO:0009073">
    <property type="term" value="P:aromatic amino acid family biosynthetic process"/>
    <property type="evidence" value="ECO:0007669"/>
    <property type="project" value="UniProtKB-KW"/>
</dbReference>
<dbReference type="KEGG" id="ndv:NDEV_0541"/>
<evidence type="ECO:0000313" key="9">
    <source>
        <dbReference type="EMBL" id="CUR51306.1"/>
    </source>
</evidence>
<comment type="similarity">
    <text evidence="2 7">Belongs to the EPSP synthase family.</text>
</comment>
<feature type="binding site" evidence="7">
    <location>
        <position position="161"/>
    </location>
    <ligand>
        <name>3-phosphoshikimate</name>
        <dbReference type="ChEBI" id="CHEBI:145989"/>
    </ligand>
</feature>
<evidence type="ECO:0000313" key="10">
    <source>
        <dbReference type="Proteomes" id="UP000196239"/>
    </source>
</evidence>
<feature type="binding site" evidence="7">
    <location>
        <position position="90"/>
    </location>
    <ligand>
        <name>phosphoenolpyruvate</name>
        <dbReference type="ChEBI" id="CHEBI:58702"/>
    </ligand>
</feature>
<evidence type="ECO:0000256" key="7">
    <source>
        <dbReference type="HAMAP-Rule" id="MF_00210"/>
    </source>
</evidence>
<feature type="binding site" evidence="7">
    <location>
        <position position="20"/>
    </location>
    <ligand>
        <name>phosphoenolpyruvate</name>
        <dbReference type="ChEBI" id="CHEBI:58702"/>
    </ligand>
</feature>
<dbReference type="InterPro" id="IPR013792">
    <property type="entry name" value="RNA3'P_cycl/enolpyr_Trfase_a/b"/>
</dbReference>
<gene>
    <name evidence="7 9" type="primary">aroA</name>
    <name evidence="9" type="ORF">NDEV_0541</name>
</gene>
<feature type="binding site" evidence="7">
    <location>
        <position position="20"/>
    </location>
    <ligand>
        <name>3-phosphoshikimate</name>
        <dbReference type="ChEBI" id="CHEBI:145989"/>
    </ligand>
</feature>
<keyword evidence="10" id="KW-1185">Reference proteome</keyword>
<reference evidence="10" key="1">
    <citation type="submission" date="2015-10" db="EMBL/GenBank/DDBJ databases">
        <authorList>
            <person name="Lehtovirta-Morley L.E."/>
            <person name="Vieille C."/>
        </authorList>
    </citation>
    <scope>NUCLEOTIDE SEQUENCE [LARGE SCALE GENOMIC DNA]</scope>
</reference>
<dbReference type="HAMAP" id="MF_00210">
    <property type="entry name" value="EPSP_synth"/>
    <property type="match status" value="1"/>
</dbReference>
<feature type="binding site" evidence="7">
    <location>
        <position position="163"/>
    </location>
    <ligand>
        <name>phosphoenolpyruvate</name>
        <dbReference type="ChEBI" id="CHEBI:58702"/>
    </ligand>
</feature>
<dbReference type="Pfam" id="PF00275">
    <property type="entry name" value="EPSP_synthase"/>
    <property type="match status" value="1"/>
</dbReference>
<dbReference type="SUPFAM" id="SSF55205">
    <property type="entry name" value="EPT/RTPC-like"/>
    <property type="match status" value="1"/>
</dbReference>
<dbReference type="GO" id="GO:0009423">
    <property type="term" value="P:chorismate biosynthetic process"/>
    <property type="evidence" value="ECO:0007669"/>
    <property type="project" value="UniProtKB-UniRule"/>
</dbReference>
<dbReference type="InterPro" id="IPR006264">
    <property type="entry name" value="EPSP_synthase"/>
</dbReference>
<comment type="catalytic activity">
    <reaction evidence="6">
        <text>3-phosphoshikimate + phosphoenolpyruvate = 5-O-(1-carboxyvinyl)-3-phosphoshikimate + phosphate</text>
        <dbReference type="Rhea" id="RHEA:21256"/>
        <dbReference type="ChEBI" id="CHEBI:43474"/>
        <dbReference type="ChEBI" id="CHEBI:57701"/>
        <dbReference type="ChEBI" id="CHEBI:58702"/>
        <dbReference type="ChEBI" id="CHEBI:145989"/>
        <dbReference type="EC" id="2.5.1.19"/>
    </reaction>
    <physiologicalReaction direction="left-to-right" evidence="6">
        <dbReference type="Rhea" id="RHEA:21257"/>
    </physiologicalReaction>
</comment>
<protein>
    <recommendedName>
        <fullName evidence="7">3-phosphoshikimate 1-carboxyvinyltransferase</fullName>
        <ecNumber evidence="7">2.5.1.19</ecNumber>
    </recommendedName>
    <alternativeName>
        <fullName evidence="7">5-enolpyruvylshikimate-3-phosphate synthase</fullName>
        <shortName evidence="7">EPSP synthase</shortName>
        <shortName evidence="7">EPSPS</shortName>
    </alternativeName>
</protein>
<keyword evidence="5 7" id="KW-0057">Aromatic amino acid biosynthesis</keyword>
<keyword evidence="3 7" id="KW-0028">Amino-acid biosynthesis</keyword>
<accession>A0A128A1R9</accession>
<comment type="pathway">
    <text evidence="1">Metabolic intermediate biosynthesis; chorismate biosynthesis; chorismate from D-erythrose 4-phosphate and phosphoenolpyruvate: step 6/7.</text>
</comment>
<dbReference type="GO" id="GO:0008652">
    <property type="term" value="P:amino acid biosynthetic process"/>
    <property type="evidence" value="ECO:0007669"/>
    <property type="project" value="UniProtKB-KW"/>
</dbReference>
<evidence type="ECO:0000259" key="8">
    <source>
        <dbReference type="Pfam" id="PF00275"/>
    </source>
</evidence>
<dbReference type="NCBIfam" id="TIGR01356">
    <property type="entry name" value="aroA"/>
    <property type="match status" value="1"/>
</dbReference>
<dbReference type="Gene3D" id="3.65.10.10">
    <property type="entry name" value="Enolpyruvate transferase domain"/>
    <property type="match status" value="2"/>
</dbReference>
<dbReference type="CDD" id="cd01556">
    <property type="entry name" value="EPSP_synthase"/>
    <property type="match status" value="1"/>
</dbReference>
<evidence type="ECO:0000256" key="4">
    <source>
        <dbReference type="ARBA" id="ARBA00022679"/>
    </source>
</evidence>
<comment type="subunit">
    <text evidence="7">Monomer.</text>
</comment>
<dbReference type="EC" id="2.5.1.19" evidence="7"/>
<dbReference type="Proteomes" id="UP000196239">
    <property type="component" value="Chromosome 1"/>
</dbReference>
<dbReference type="GO" id="GO:0005737">
    <property type="term" value="C:cytoplasm"/>
    <property type="evidence" value="ECO:0007669"/>
    <property type="project" value="UniProtKB-SubCell"/>
</dbReference>
<evidence type="ECO:0000256" key="2">
    <source>
        <dbReference type="ARBA" id="ARBA00009948"/>
    </source>
</evidence>
<feature type="binding site" evidence="7">
    <location>
        <position position="377"/>
    </location>
    <ligand>
        <name>phosphoenolpyruvate</name>
        <dbReference type="ChEBI" id="CHEBI:58702"/>
    </ligand>
</feature>
<feature type="active site" description="Proton acceptor" evidence="7">
    <location>
        <position position="304"/>
    </location>
</feature>
<feature type="binding site" evidence="7">
    <location>
        <position position="162"/>
    </location>
    <ligand>
        <name>3-phosphoshikimate</name>
        <dbReference type="ChEBI" id="CHEBI:145989"/>
    </ligand>
</feature>
<dbReference type="PANTHER" id="PTHR21090">
    <property type="entry name" value="AROM/DEHYDROQUINATE SYNTHASE"/>
    <property type="match status" value="1"/>
</dbReference>
<dbReference type="AlphaFoldDB" id="A0A128A1R9"/>
<comment type="subcellular location">
    <subcellularLocation>
        <location evidence="7">Cytoplasm</location>
    </subcellularLocation>
</comment>
<name>A0A128A1R9_9ARCH</name>
<proteinExistence type="inferred from homology"/>
<feature type="binding site" evidence="7">
    <location>
        <position position="163"/>
    </location>
    <ligand>
        <name>3-phosphoshikimate</name>
        <dbReference type="ChEBI" id="CHEBI:145989"/>
    </ligand>
</feature>
<dbReference type="EMBL" id="LN890280">
    <property type="protein sequence ID" value="CUR51306.1"/>
    <property type="molecule type" value="Genomic_DNA"/>
</dbReference>
<dbReference type="PIRSF" id="PIRSF000505">
    <property type="entry name" value="EPSPS"/>
    <property type="match status" value="1"/>
</dbReference>
<keyword evidence="7" id="KW-0963">Cytoplasm</keyword>
<sequence length="420" mass="45018">MKCKVDKSILTGTITCPPNKSYSHRAIFLAAMSDGKSTLRNVLLSRDTLATVNACKTFGAKIEINDSMVTVESNGRIDPQTLEIDASNSGTTIRISTAIASLSDKTITLTGDASLKKRPMGPLLDALKQLGVQCTSTDGKPPVTVKGRADGGSTHISGSISSQFISALLISGPKMKNGITLEIEGNLVSKPYLDSTISTMKKFGATVDTISPYKKYKVSNQEYKATDFVVPSDFSSMALLLSAAVLLGEGMSINASLGDLPQGDREILSYLEKLGVKINIGEKITVDSPKLLNGGKFDLSNNPDLLPPMAILALKTSKPIEIYNVKHARFKETDRIAILAKELTKIGVIVTENEDGLVLESPKVLKSAELESSEDHRLFMAFSIAGMFVGNCTITDPDSVDVSYPTFVEDMKKIGANITV</sequence>
<feature type="binding site" evidence="7">
    <location>
        <position position="118"/>
    </location>
    <ligand>
        <name>phosphoenolpyruvate</name>
        <dbReference type="ChEBI" id="CHEBI:58702"/>
    </ligand>
</feature>
<feature type="binding site" evidence="7">
    <location>
        <position position="25"/>
    </location>
    <ligand>
        <name>3-phosphoshikimate</name>
        <dbReference type="ChEBI" id="CHEBI:145989"/>
    </ligand>
</feature>
<dbReference type="InterPro" id="IPR036968">
    <property type="entry name" value="Enolpyruvate_Tfrase_sf"/>
</dbReference>
<organism evidence="9 10">
    <name type="scientific">Nitrosotalea devaniterrae</name>
    <dbReference type="NCBI Taxonomy" id="1078905"/>
    <lineage>
        <taxon>Archaea</taxon>
        <taxon>Nitrososphaerota</taxon>
        <taxon>Nitrososphaeria</taxon>
        <taxon>Nitrosotaleales</taxon>
        <taxon>Nitrosotaleaceae</taxon>
        <taxon>Nitrosotalea</taxon>
    </lineage>
</organism>
<evidence type="ECO:0000256" key="3">
    <source>
        <dbReference type="ARBA" id="ARBA00022605"/>
    </source>
</evidence>
<comment type="function">
    <text evidence="7">Catalyzes the transfer of the enolpyruvyl moiety of phosphoenolpyruvate (PEP) to the 5-hydroxyl of shikimate-3-phosphate (S3P) to produce enolpyruvyl shikimate-3-phosphate and inorganic phosphate.</text>
</comment>
<feature type="binding site" evidence="7">
    <location>
        <position position="331"/>
    </location>
    <ligand>
        <name>3-phosphoshikimate</name>
        <dbReference type="ChEBI" id="CHEBI:145989"/>
    </ligand>
</feature>
<dbReference type="UniPathway" id="UPA00053">
    <property type="reaction ID" value="UER00089"/>
</dbReference>
<evidence type="ECO:0000256" key="5">
    <source>
        <dbReference type="ARBA" id="ARBA00023141"/>
    </source>
</evidence>
<feature type="binding site" evidence="7">
    <location>
        <position position="189"/>
    </location>
    <ligand>
        <name>3-phosphoshikimate</name>
        <dbReference type="ChEBI" id="CHEBI:145989"/>
    </ligand>
</feature>
<dbReference type="PANTHER" id="PTHR21090:SF5">
    <property type="entry name" value="PENTAFUNCTIONAL AROM POLYPEPTIDE"/>
    <property type="match status" value="1"/>
</dbReference>
<feature type="domain" description="Enolpyruvate transferase" evidence="8">
    <location>
        <begin position="9"/>
        <end position="411"/>
    </location>
</feature>
<evidence type="ECO:0000256" key="1">
    <source>
        <dbReference type="ARBA" id="ARBA00004811"/>
    </source>
</evidence>
<dbReference type="InterPro" id="IPR001986">
    <property type="entry name" value="Enolpyruvate_Tfrase_dom"/>
</dbReference>
<feature type="binding site" evidence="7">
    <location>
        <position position="335"/>
    </location>
    <ligand>
        <name>phosphoenolpyruvate</name>
        <dbReference type="ChEBI" id="CHEBI:58702"/>
    </ligand>
</feature>